<comment type="caution">
    <text evidence="2">The sequence shown here is derived from an EMBL/GenBank/DDBJ whole genome shotgun (WGS) entry which is preliminary data.</text>
</comment>
<evidence type="ECO:0000256" key="1">
    <source>
        <dbReference type="SAM" id="MobiDB-lite"/>
    </source>
</evidence>
<dbReference type="Proteomes" id="UP001562425">
    <property type="component" value="Unassembled WGS sequence"/>
</dbReference>
<dbReference type="EMBL" id="JBEHCU010004264">
    <property type="protein sequence ID" value="KAL1401709.1"/>
    <property type="molecule type" value="Genomic_DNA"/>
</dbReference>
<feature type="region of interest" description="Disordered" evidence="1">
    <location>
        <begin position="1"/>
        <end position="22"/>
    </location>
</feature>
<gene>
    <name evidence="2" type="ORF">pipiens_020561</name>
</gene>
<keyword evidence="3" id="KW-1185">Reference proteome</keyword>
<organism evidence="2 3">
    <name type="scientific">Culex pipiens pipiens</name>
    <name type="common">Northern house mosquito</name>
    <dbReference type="NCBI Taxonomy" id="38569"/>
    <lineage>
        <taxon>Eukaryota</taxon>
        <taxon>Metazoa</taxon>
        <taxon>Ecdysozoa</taxon>
        <taxon>Arthropoda</taxon>
        <taxon>Hexapoda</taxon>
        <taxon>Insecta</taxon>
        <taxon>Pterygota</taxon>
        <taxon>Neoptera</taxon>
        <taxon>Endopterygota</taxon>
        <taxon>Diptera</taxon>
        <taxon>Nematocera</taxon>
        <taxon>Culicoidea</taxon>
        <taxon>Culicidae</taxon>
        <taxon>Culicinae</taxon>
        <taxon>Culicini</taxon>
        <taxon>Culex</taxon>
        <taxon>Culex</taxon>
    </lineage>
</organism>
<evidence type="ECO:0000313" key="3">
    <source>
        <dbReference type="Proteomes" id="UP001562425"/>
    </source>
</evidence>
<proteinExistence type="predicted"/>
<protein>
    <submittedName>
        <fullName evidence="2">Uncharacterized protein</fullName>
    </submittedName>
</protein>
<sequence>MLALPLLPAHSAMQKCPPRRSR</sequence>
<name>A0ABD1DPM6_CULPP</name>
<evidence type="ECO:0000313" key="2">
    <source>
        <dbReference type="EMBL" id="KAL1401709.1"/>
    </source>
</evidence>
<reference evidence="2 3" key="1">
    <citation type="submission" date="2024-05" db="EMBL/GenBank/DDBJ databases">
        <title>Culex pipiens pipiens assembly and annotation.</title>
        <authorList>
            <person name="Alout H."/>
            <person name="Durand T."/>
        </authorList>
    </citation>
    <scope>NUCLEOTIDE SEQUENCE [LARGE SCALE GENOMIC DNA]</scope>
    <source>
        <strain evidence="2">HA-2024</strain>
        <tissue evidence="2">Whole body</tissue>
    </source>
</reference>
<dbReference type="AlphaFoldDB" id="A0ABD1DPM6"/>
<feature type="non-terminal residue" evidence="2">
    <location>
        <position position="22"/>
    </location>
</feature>
<accession>A0ABD1DPM6</accession>